<dbReference type="Gene3D" id="3.30.450.190">
    <property type="match status" value="1"/>
</dbReference>
<organism evidence="5 6">
    <name type="scientific">Lentinula aciculospora</name>
    <dbReference type="NCBI Taxonomy" id="153920"/>
    <lineage>
        <taxon>Eukaryota</taxon>
        <taxon>Fungi</taxon>
        <taxon>Dikarya</taxon>
        <taxon>Basidiomycota</taxon>
        <taxon>Agaricomycotina</taxon>
        <taxon>Agaricomycetes</taxon>
        <taxon>Agaricomycetidae</taxon>
        <taxon>Agaricales</taxon>
        <taxon>Marasmiineae</taxon>
        <taxon>Omphalotaceae</taxon>
        <taxon>Lentinula</taxon>
    </lineage>
</organism>
<dbReference type="AlphaFoldDB" id="A0A9W9AAC7"/>
<dbReference type="GO" id="GO:1904263">
    <property type="term" value="P:positive regulation of TORC1 signaling"/>
    <property type="evidence" value="ECO:0007669"/>
    <property type="project" value="TreeGrafter"/>
</dbReference>
<dbReference type="Gene3D" id="3.40.50.300">
    <property type="entry name" value="P-loop containing nucleotide triphosphate hydrolases"/>
    <property type="match status" value="1"/>
</dbReference>
<evidence type="ECO:0000256" key="3">
    <source>
        <dbReference type="ARBA" id="ARBA00023134"/>
    </source>
</evidence>
<dbReference type="InterPro" id="IPR027417">
    <property type="entry name" value="P-loop_NTPase"/>
</dbReference>
<feature type="region of interest" description="Disordered" evidence="4">
    <location>
        <begin position="295"/>
        <end position="412"/>
    </location>
</feature>
<feature type="compositionally biased region" description="Low complexity" evidence="4">
    <location>
        <begin position="158"/>
        <end position="174"/>
    </location>
</feature>
<feature type="compositionally biased region" description="Low complexity" evidence="4">
    <location>
        <begin position="356"/>
        <end position="397"/>
    </location>
</feature>
<dbReference type="Proteomes" id="UP001150266">
    <property type="component" value="Unassembled WGS sequence"/>
</dbReference>
<name>A0A9W9AAC7_9AGAR</name>
<dbReference type="GO" id="GO:1990131">
    <property type="term" value="C:Gtr1-Gtr2 GTPase complex"/>
    <property type="evidence" value="ECO:0007669"/>
    <property type="project" value="TreeGrafter"/>
</dbReference>
<dbReference type="GO" id="GO:0003924">
    <property type="term" value="F:GTPase activity"/>
    <property type="evidence" value="ECO:0007669"/>
    <property type="project" value="TreeGrafter"/>
</dbReference>
<keyword evidence="6" id="KW-1185">Reference proteome</keyword>
<comment type="caution">
    <text evidence="5">The sequence shown here is derived from an EMBL/GenBank/DDBJ whole genome shotgun (WGS) entry which is preliminary data.</text>
</comment>
<evidence type="ECO:0000313" key="6">
    <source>
        <dbReference type="Proteomes" id="UP001150266"/>
    </source>
</evidence>
<feature type="compositionally biased region" description="Pro residues" evidence="4">
    <location>
        <begin position="333"/>
        <end position="345"/>
    </location>
</feature>
<evidence type="ECO:0000256" key="2">
    <source>
        <dbReference type="ARBA" id="ARBA00022741"/>
    </source>
</evidence>
<dbReference type="GO" id="GO:0010507">
    <property type="term" value="P:negative regulation of autophagy"/>
    <property type="evidence" value="ECO:0007669"/>
    <property type="project" value="TreeGrafter"/>
</dbReference>
<protein>
    <submittedName>
        <fullName evidence="5">Gtr1/RagA G protein conserved region-domain-containing protein</fullName>
    </submittedName>
</protein>
<evidence type="ECO:0000313" key="5">
    <source>
        <dbReference type="EMBL" id="KAJ4477411.1"/>
    </source>
</evidence>
<dbReference type="PANTHER" id="PTHR11259">
    <property type="entry name" value="RAS-RELATED GTP BINDING RAG/GTR YEAST"/>
    <property type="match status" value="1"/>
</dbReference>
<gene>
    <name evidence="5" type="ORF">J3R30DRAFT_3485522</name>
</gene>
<sequence length="565" mass="61892">MMSHNYQTDLNGVSRTKILLLGLRRSGKTSIQKVLFNAMTPKETFYLDATMRIVKHTYDTIIPLEIWDCPGNITVETLGVPLSVFSTLIFVIDIRDLYNQPISRLVEFIIAAYHHNPSLHLEIFVHKAEKLQEDEKIENYRQINERVVDRLMDVSPSFPNIPNSSSSLNTPSSSGTQMNNPNRLSYLNWQDFIEQQLLMNFHLTSIHDHSLHQAFSKVLQRLTDSLPYLEELLNIYCANSQASKVFLFDAPSRLYVASDASPVDTATYNLCCDNLAMINAFGMGLYRSACASPVRRRRGNPESSYPPNRETSTLPATPPPSASSVNGESLPSVSPPLSPSIPPTPSRKSTGTFGRSKSSMDTSNSSVSPSTVSPATPSSSTALAHTSTLSTVTMTKTPHVPSDARARAPSTSRKIRIQTGQDLFYPCGATSLQPSSLPPSYSFLSSSAGISVPGTTIVWHLVTTGETSLIEEVSSASTSTSDKNSRNISSSTFLSAPSFTTYNNPTLMLLVLLPTAVWESRRGLVELNVIAVREGVQEIVDLEREGRATKVVGGVPALTLQSSRR</sequence>
<feature type="compositionally biased region" description="Polar residues" evidence="4">
    <location>
        <begin position="301"/>
        <end position="310"/>
    </location>
</feature>
<dbReference type="GO" id="GO:0000329">
    <property type="term" value="C:fungal-type vacuole membrane"/>
    <property type="evidence" value="ECO:0007669"/>
    <property type="project" value="TreeGrafter"/>
</dbReference>
<evidence type="ECO:0000256" key="4">
    <source>
        <dbReference type="SAM" id="MobiDB-lite"/>
    </source>
</evidence>
<dbReference type="EMBL" id="JAOTPV010000010">
    <property type="protein sequence ID" value="KAJ4477411.1"/>
    <property type="molecule type" value="Genomic_DNA"/>
</dbReference>
<feature type="region of interest" description="Disordered" evidence="4">
    <location>
        <begin position="158"/>
        <end position="177"/>
    </location>
</feature>
<dbReference type="SUPFAM" id="SSF52540">
    <property type="entry name" value="P-loop containing nucleoside triphosphate hydrolases"/>
    <property type="match status" value="1"/>
</dbReference>
<dbReference type="GO" id="GO:0005634">
    <property type="term" value="C:nucleus"/>
    <property type="evidence" value="ECO:0007669"/>
    <property type="project" value="TreeGrafter"/>
</dbReference>
<dbReference type="GO" id="GO:0009267">
    <property type="term" value="P:cellular response to starvation"/>
    <property type="evidence" value="ECO:0007669"/>
    <property type="project" value="TreeGrafter"/>
</dbReference>
<dbReference type="GO" id="GO:0005525">
    <property type="term" value="F:GTP binding"/>
    <property type="evidence" value="ECO:0007669"/>
    <property type="project" value="UniProtKB-KW"/>
</dbReference>
<keyword evidence="3" id="KW-0342">GTP-binding</keyword>
<evidence type="ECO:0000256" key="1">
    <source>
        <dbReference type="ARBA" id="ARBA00007756"/>
    </source>
</evidence>
<reference evidence="5" key="1">
    <citation type="submission" date="2022-08" db="EMBL/GenBank/DDBJ databases">
        <title>A Global Phylogenomic Analysis of the Shiitake Genus Lentinula.</title>
        <authorList>
            <consortium name="DOE Joint Genome Institute"/>
            <person name="Sierra-Patev S."/>
            <person name="Min B."/>
            <person name="Naranjo-Ortiz M."/>
            <person name="Looney B."/>
            <person name="Konkel Z."/>
            <person name="Slot J.C."/>
            <person name="Sakamoto Y."/>
            <person name="Steenwyk J.L."/>
            <person name="Rokas A."/>
            <person name="Carro J."/>
            <person name="Camarero S."/>
            <person name="Ferreira P."/>
            <person name="Molpeceres G."/>
            <person name="Ruiz-Duenas F.J."/>
            <person name="Serrano A."/>
            <person name="Henrissat B."/>
            <person name="Drula E."/>
            <person name="Hughes K.W."/>
            <person name="Mata J.L."/>
            <person name="Ishikawa N.K."/>
            <person name="Vargas-Isla R."/>
            <person name="Ushijima S."/>
            <person name="Smith C.A."/>
            <person name="Ahrendt S."/>
            <person name="Andreopoulos W."/>
            <person name="He G."/>
            <person name="Labutti K."/>
            <person name="Lipzen A."/>
            <person name="Ng V."/>
            <person name="Riley R."/>
            <person name="Sandor L."/>
            <person name="Barry K."/>
            <person name="Martinez A.T."/>
            <person name="Xiao Y."/>
            <person name="Gibbons J.G."/>
            <person name="Terashima K."/>
            <person name="Grigoriev I.V."/>
            <person name="Hibbett D.S."/>
        </authorList>
    </citation>
    <scope>NUCLEOTIDE SEQUENCE</scope>
    <source>
        <strain evidence="5">JLM2183</strain>
    </source>
</reference>
<keyword evidence="2" id="KW-0547">Nucleotide-binding</keyword>
<dbReference type="PANTHER" id="PTHR11259:SF2">
    <property type="entry name" value="GH16429P"/>
    <property type="match status" value="1"/>
</dbReference>
<comment type="similarity">
    <text evidence="1">Belongs to the GTR/RAG GTP-binding protein family.</text>
</comment>
<proteinExistence type="inferred from homology"/>
<dbReference type="Pfam" id="PF04670">
    <property type="entry name" value="Gtr1_RagA"/>
    <property type="match status" value="2"/>
</dbReference>
<dbReference type="InterPro" id="IPR006762">
    <property type="entry name" value="Gtr1_RagA"/>
</dbReference>
<dbReference type="OrthoDB" id="26136at2759"/>
<accession>A0A9W9AAC7</accession>